<name>A0A381DH07_9BACT</name>
<dbReference type="EMBL" id="UFVD01000001">
    <property type="protein sequence ID" value="SUX09656.1"/>
    <property type="molecule type" value="Genomic_DNA"/>
</dbReference>
<dbReference type="RefSeq" id="WP_089182416.1">
    <property type="nucleotide sequence ID" value="NZ_CP043427.1"/>
</dbReference>
<dbReference type="OrthoDB" id="1805474at2"/>
<reference evidence="1 2" key="1">
    <citation type="submission" date="2018-06" db="EMBL/GenBank/DDBJ databases">
        <authorList>
            <consortium name="Pathogen Informatics"/>
            <person name="Doyle S."/>
        </authorList>
    </citation>
    <scope>NUCLEOTIDE SEQUENCE [LARGE SCALE GENOMIC DNA]</scope>
    <source>
        <strain evidence="1 2">NCTC12475</strain>
    </source>
</reference>
<protein>
    <submittedName>
        <fullName evidence="1">CRISPR-associated protein Cas5</fullName>
    </submittedName>
</protein>
<evidence type="ECO:0000313" key="1">
    <source>
        <dbReference type="EMBL" id="SUX09656.1"/>
    </source>
</evidence>
<dbReference type="GeneID" id="93090585"/>
<keyword evidence="2" id="KW-1185">Reference proteome</keyword>
<dbReference type="InterPro" id="IPR021124">
    <property type="entry name" value="CRISPR-assoc_prot_Cas5"/>
</dbReference>
<dbReference type="InterPro" id="IPR013422">
    <property type="entry name" value="CRISPR-assoc_prot_Cas5_N"/>
</dbReference>
<dbReference type="Proteomes" id="UP000254920">
    <property type="component" value="Unassembled WGS sequence"/>
</dbReference>
<gene>
    <name evidence="1" type="primary">cas_5</name>
    <name evidence="1" type="ORF">NCTC12475_00134</name>
</gene>
<dbReference type="Gene3D" id="3.30.70.2660">
    <property type="match status" value="1"/>
</dbReference>
<dbReference type="GO" id="GO:0043571">
    <property type="term" value="P:maintenance of CRISPR repeat elements"/>
    <property type="evidence" value="ECO:0007669"/>
    <property type="project" value="InterPro"/>
</dbReference>
<sequence>MLIAFDLWGDYAHFSHPATIYSSLTYPVPPKTAIMGLLGAVIGLKEYGELGGLKYSVKLNTPLKKKTMIFNGIKMALSSSMKLTDGYQDASQKKQFYKELVCEPNYTIYLNLGNLDKCFQDQIYKNIKEHKSVYAPYLGINFCLADFKFKEIKNFNKLEDEKIYVSSFVLEKDFIFQKDNFNAKLASYTMPCDVENGRIFKEFKNFIIEINLGKLLAKNSGEIYEINGERLYFV</sequence>
<organism evidence="1 2">
    <name type="scientific">Campylobacter sputorum subsp. sputorum</name>
    <dbReference type="NCBI Taxonomy" id="32024"/>
    <lineage>
        <taxon>Bacteria</taxon>
        <taxon>Pseudomonadati</taxon>
        <taxon>Campylobacterota</taxon>
        <taxon>Epsilonproteobacteria</taxon>
        <taxon>Campylobacterales</taxon>
        <taxon>Campylobacteraceae</taxon>
        <taxon>Campylobacter</taxon>
    </lineage>
</organism>
<dbReference type="Pfam" id="PF09704">
    <property type="entry name" value="Cas_Cas5d"/>
    <property type="match status" value="1"/>
</dbReference>
<evidence type="ECO:0000313" key="2">
    <source>
        <dbReference type="Proteomes" id="UP000254920"/>
    </source>
</evidence>
<dbReference type="AlphaFoldDB" id="A0A381DH07"/>
<dbReference type="CDD" id="cd09693">
    <property type="entry name" value="Cas5_I"/>
    <property type="match status" value="1"/>
</dbReference>
<accession>A0A381DH07</accession>
<dbReference type="NCBIfam" id="TIGR02593">
    <property type="entry name" value="CRISPR_cas5"/>
    <property type="match status" value="1"/>
</dbReference>
<proteinExistence type="predicted"/>